<dbReference type="EMBL" id="PQXM01000755">
    <property type="protein sequence ID" value="TGO69795.1"/>
    <property type="molecule type" value="Genomic_DNA"/>
</dbReference>
<keyword evidence="3" id="KW-1185">Reference proteome</keyword>
<protein>
    <submittedName>
        <fullName evidence="2">Uncharacterized protein</fullName>
    </submittedName>
</protein>
<accession>A0A4Z1J7V5</accession>
<sequence length="78" mass="8772">MQRGLDQSLRLQKLYYLPGNLAVQHSRLGQKSITFPRTALEEDGLGDQTGEDMYPSSRLGSMDERTIEASDKRLKGSE</sequence>
<gene>
    <name evidence="2" type="ORF">BELL_0757g00070</name>
</gene>
<comment type="caution">
    <text evidence="2">The sequence shown here is derived from an EMBL/GenBank/DDBJ whole genome shotgun (WGS) entry which is preliminary data.</text>
</comment>
<evidence type="ECO:0000313" key="3">
    <source>
        <dbReference type="Proteomes" id="UP000297229"/>
    </source>
</evidence>
<name>A0A4Z1J7V5_9HELO</name>
<dbReference type="Proteomes" id="UP000297229">
    <property type="component" value="Unassembled WGS sequence"/>
</dbReference>
<evidence type="ECO:0000256" key="1">
    <source>
        <dbReference type="SAM" id="MobiDB-lite"/>
    </source>
</evidence>
<proteinExistence type="predicted"/>
<feature type="region of interest" description="Disordered" evidence="1">
    <location>
        <begin position="39"/>
        <end position="78"/>
    </location>
</feature>
<evidence type="ECO:0000313" key="2">
    <source>
        <dbReference type="EMBL" id="TGO69795.1"/>
    </source>
</evidence>
<organism evidence="2 3">
    <name type="scientific">Botrytis elliptica</name>
    <dbReference type="NCBI Taxonomy" id="278938"/>
    <lineage>
        <taxon>Eukaryota</taxon>
        <taxon>Fungi</taxon>
        <taxon>Dikarya</taxon>
        <taxon>Ascomycota</taxon>
        <taxon>Pezizomycotina</taxon>
        <taxon>Leotiomycetes</taxon>
        <taxon>Helotiales</taxon>
        <taxon>Sclerotiniaceae</taxon>
        <taxon>Botrytis</taxon>
    </lineage>
</organism>
<feature type="compositionally biased region" description="Basic and acidic residues" evidence="1">
    <location>
        <begin position="61"/>
        <end position="78"/>
    </location>
</feature>
<dbReference type="AlphaFoldDB" id="A0A4Z1J7V5"/>
<reference evidence="2 3" key="1">
    <citation type="submission" date="2017-12" db="EMBL/GenBank/DDBJ databases">
        <title>Comparative genomics of Botrytis spp.</title>
        <authorList>
            <person name="Valero-Jimenez C.A."/>
            <person name="Tapia P."/>
            <person name="Veloso J."/>
            <person name="Silva-Moreno E."/>
            <person name="Staats M."/>
            <person name="Valdes J.H."/>
            <person name="Van Kan J.A.L."/>
        </authorList>
    </citation>
    <scope>NUCLEOTIDE SEQUENCE [LARGE SCALE GENOMIC DNA]</scope>
    <source>
        <strain evidence="2 3">Be9601</strain>
    </source>
</reference>